<evidence type="ECO:0000256" key="7">
    <source>
        <dbReference type="ARBA" id="ARBA00023136"/>
    </source>
</evidence>
<comment type="subcellular location">
    <subcellularLocation>
        <location evidence="1 9">Cell outer membrane</location>
        <topology evidence="1 9">Multi-pass membrane protein</topology>
    </subcellularLocation>
</comment>
<dbReference type="Pfam" id="PF00593">
    <property type="entry name" value="TonB_dep_Rec_b-barrel"/>
    <property type="match status" value="1"/>
</dbReference>
<feature type="chain" id="PRO_5015494148" description="TonB-dependent receptor" evidence="12">
    <location>
        <begin position="25"/>
        <end position="880"/>
    </location>
</feature>
<evidence type="ECO:0000259" key="13">
    <source>
        <dbReference type="Pfam" id="PF00593"/>
    </source>
</evidence>
<dbReference type="EMBL" id="QDKP01000049">
    <property type="protein sequence ID" value="PVM77471.1"/>
    <property type="molecule type" value="Genomic_DNA"/>
</dbReference>
<dbReference type="PROSITE" id="PS52016">
    <property type="entry name" value="TONB_DEPENDENT_REC_3"/>
    <property type="match status" value="1"/>
</dbReference>
<dbReference type="GO" id="GO:0009279">
    <property type="term" value="C:cell outer membrane"/>
    <property type="evidence" value="ECO:0007669"/>
    <property type="project" value="UniProtKB-SubCell"/>
</dbReference>
<dbReference type="AlphaFoldDB" id="A0A2T9J7D9"/>
<gene>
    <name evidence="15" type="ORF">DDF65_16190</name>
</gene>
<organism evidence="15 16">
    <name type="scientific">Caulobacter radicis</name>
    <dbReference type="NCBI Taxonomy" id="2172650"/>
    <lineage>
        <taxon>Bacteria</taxon>
        <taxon>Pseudomonadati</taxon>
        <taxon>Pseudomonadota</taxon>
        <taxon>Alphaproteobacteria</taxon>
        <taxon>Caulobacterales</taxon>
        <taxon>Caulobacteraceae</taxon>
        <taxon>Caulobacter</taxon>
    </lineage>
</organism>
<evidence type="ECO:0000313" key="15">
    <source>
        <dbReference type="EMBL" id="PVM77471.1"/>
    </source>
</evidence>
<dbReference type="Proteomes" id="UP000244913">
    <property type="component" value="Unassembled WGS sequence"/>
</dbReference>
<evidence type="ECO:0000313" key="16">
    <source>
        <dbReference type="Proteomes" id="UP000244913"/>
    </source>
</evidence>
<evidence type="ECO:0000256" key="3">
    <source>
        <dbReference type="ARBA" id="ARBA00022452"/>
    </source>
</evidence>
<protein>
    <recommendedName>
        <fullName evidence="17">TonB-dependent receptor</fullName>
    </recommendedName>
</protein>
<dbReference type="InterPro" id="IPR039426">
    <property type="entry name" value="TonB-dep_rcpt-like"/>
</dbReference>
<keyword evidence="2 9" id="KW-0813">Transport</keyword>
<dbReference type="InterPro" id="IPR037066">
    <property type="entry name" value="Plug_dom_sf"/>
</dbReference>
<evidence type="ECO:0000256" key="12">
    <source>
        <dbReference type="SAM" id="SignalP"/>
    </source>
</evidence>
<keyword evidence="8 9" id="KW-0998">Cell outer membrane</keyword>
<dbReference type="InterPro" id="IPR000531">
    <property type="entry name" value="Beta-barrel_TonB"/>
</dbReference>
<sequence length="880" mass="93240">MNYLRNTRYLAGASALVIAIAAQAAVAQTTAPAQEQGPSASETQVEEVVVTGTLIRGVAPTGANVIGMNREAITATGATTTNDVLARIPQVTSGFLAAPTISPDGGNTSVRPNLRDLGRASGSTTLVLIDGHRVRPNGDTDPDSLPPGALDRVEIVPDGGSSVYGSDAIGGVINLITRRSFDGLEVAAHYGVADNYYNTDINLTAGKRWDTGSGYISYVFQKNDAIFGRDRDFMRQITGDGRFCPPGTIQVPNGTLYALPGRVAGTTGGCDNTDNVSYRPAAERHSIFGAFTQDLGDSVSFDVRGFYTQREYINTIDFNNAQPQTLQVNSQNPYFQSIGGETSQTVYTSFAGVVDGHASYRRDEFRVNPTLTARLGGGWQLRVSGAYDWNRNRQLGTTVDPTALATALAGTTTTTAINPYNLGASNPSVLASLLRDNFAGGEAKLYQGRAIADGVAFSLPGGDVRLAVGAEYLEEQGANSKNGQSLPGQSASLPLATPDASRNVRSIFGEVVAPIVGDANARPGVHALILSASGRYDRYSDFGGTFNPKLGVDYEPVDGFKVRANWGTSFNAPPLGLGAGIQAVGTLPTKFIAGQQAPYSVILAGFVPDIDPQTATTWSVGFEARPKAIAGLKLGATYYNIDLKDQIGLLALGGVSLTGEFSKYIQDNQTCAQVQAKYKAPEFVNFQIPLAATCSLSPQPLLTVIDLRQQNLGELKQKGLDFNVDYARPTSFGAITASLAGTYILARDTAIVEGAPFADDLRGAGMSRMFLVASVGAQVGDFTANAAFNHRQGYDLNPVLTTARFGTQSRVKSFNTVDLFLAYKLPVDWLNDDTSLTLNVSNLFDQDPPFYNGCIGTALCGFSNGATLGRLATFGLRTKF</sequence>
<proteinExistence type="inferred from homology"/>
<evidence type="ECO:0000256" key="2">
    <source>
        <dbReference type="ARBA" id="ARBA00022448"/>
    </source>
</evidence>
<dbReference type="Pfam" id="PF07715">
    <property type="entry name" value="Plug"/>
    <property type="match status" value="1"/>
</dbReference>
<keyword evidence="3 9" id="KW-1134">Transmembrane beta strand</keyword>
<dbReference type="Gene3D" id="2.40.170.20">
    <property type="entry name" value="TonB-dependent receptor, beta-barrel domain"/>
    <property type="match status" value="1"/>
</dbReference>
<dbReference type="PROSITE" id="PS01156">
    <property type="entry name" value="TONB_DEPENDENT_REC_2"/>
    <property type="match status" value="1"/>
</dbReference>
<dbReference type="SUPFAM" id="SSF56935">
    <property type="entry name" value="Porins"/>
    <property type="match status" value="1"/>
</dbReference>
<keyword evidence="16" id="KW-1185">Reference proteome</keyword>
<dbReference type="InterPro" id="IPR010917">
    <property type="entry name" value="TonB_rcpt_CS"/>
</dbReference>
<feature type="domain" description="TonB-dependent receptor-like beta-barrel" evidence="13">
    <location>
        <begin position="323"/>
        <end position="843"/>
    </location>
</feature>
<dbReference type="InterPro" id="IPR012910">
    <property type="entry name" value="Plug_dom"/>
</dbReference>
<accession>A0A2T9J7D9</accession>
<evidence type="ECO:0000259" key="14">
    <source>
        <dbReference type="Pfam" id="PF07715"/>
    </source>
</evidence>
<dbReference type="PANTHER" id="PTHR47234">
    <property type="match status" value="1"/>
</dbReference>
<name>A0A2T9J7D9_9CAUL</name>
<dbReference type="Gene3D" id="2.170.130.10">
    <property type="entry name" value="TonB-dependent receptor, plug domain"/>
    <property type="match status" value="1"/>
</dbReference>
<evidence type="ECO:0000256" key="8">
    <source>
        <dbReference type="ARBA" id="ARBA00023237"/>
    </source>
</evidence>
<dbReference type="PANTHER" id="PTHR47234:SF2">
    <property type="entry name" value="TONB-DEPENDENT RECEPTOR"/>
    <property type="match status" value="1"/>
</dbReference>
<evidence type="ECO:0000256" key="5">
    <source>
        <dbReference type="ARBA" id="ARBA00022729"/>
    </source>
</evidence>
<keyword evidence="4 9" id="KW-0812">Transmembrane</keyword>
<evidence type="ECO:0000256" key="9">
    <source>
        <dbReference type="PROSITE-ProRule" id="PRU01360"/>
    </source>
</evidence>
<evidence type="ECO:0000256" key="11">
    <source>
        <dbReference type="RuleBase" id="RU003357"/>
    </source>
</evidence>
<keyword evidence="5 12" id="KW-0732">Signal</keyword>
<evidence type="ECO:0008006" key="17">
    <source>
        <dbReference type="Google" id="ProtNLM"/>
    </source>
</evidence>
<keyword evidence="6 11" id="KW-0798">TonB box</keyword>
<evidence type="ECO:0000256" key="1">
    <source>
        <dbReference type="ARBA" id="ARBA00004571"/>
    </source>
</evidence>
<feature type="signal peptide" evidence="12">
    <location>
        <begin position="1"/>
        <end position="24"/>
    </location>
</feature>
<keyword evidence="7 9" id="KW-0472">Membrane</keyword>
<evidence type="ECO:0000256" key="10">
    <source>
        <dbReference type="PROSITE-ProRule" id="PRU10144"/>
    </source>
</evidence>
<reference evidence="15 16" key="1">
    <citation type="submission" date="2018-04" db="EMBL/GenBank/DDBJ databases">
        <title>The genome sequence of Caulobacter sp. 736.</title>
        <authorList>
            <person name="Gao J."/>
            <person name="Sun J."/>
        </authorList>
    </citation>
    <scope>NUCLEOTIDE SEQUENCE [LARGE SCALE GENOMIC DNA]</scope>
    <source>
        <strain evidence="15 16">736</strain>
    </source>
</reference>
<dbReference type="InterPro" id="IPR036942">
    <property type="entry name" value="Beta-barrel_TonB_sf"/>
</dbReference>
<feature type="short sequence motif" description="TonB C-terminal box" evidence="10">
    <location>
        <begin position="863"/>
        <end position="880"/>
    </location>
</feature>
<comment type="caution">
    <text evidence="15">The sequence shown here is derived from an EMBL/GenBank/DDBJ whole genome shotgun (WGS) entry which is preliminary data.</text>
</comment>
<feature type="domain" description="TonB-dependent receptor plug" evidence="14">
    <location>
        <begin position="63"/>
        <end position="172"/>
    </location>
</feature>
<evidence type="ECO:0000256" key="4">
    <source>
        <dbReference type="ARBA" id="ARBA00022692"/>
    </source>
</evidence>
<comment type="similarity">
    <text evidence="9 11">Belongs to the TonB-dependent receptor family.</text>
</comment>
<evidence type="ECO:0000256" key="6">
    <source>
        <dbReference type="ARBA" id="ARBA00023077"/>
    </source>
</evidence>